<evidence type="ECO:0000313" key="4">
    <source>
        <dbReference type="Proteomes" id="UP001399917"/>
    </source>
</evidence>
<keyword evidence="4" id="KW-1185">Reference proteome</keyword>
<dbReference type="EMBL" id="BAABDF010000006">
    <property type="protein sequence ID" value="GAA3863966.1"/>
    <property type="molecule type" value="Genomic_DNA"/>
</dbReference>
<evidence type="ECO:0000256" key="1">
    <source>
        <dbReference type="PIRNR" id="PIRNR006386"/>
    </source>
</evidence>
<sequence length="201" mass="22032">MHVAHIDYYFSTLSVFTYFAGDRLEEIAARHGATISYKPFDIIALYDRLGVARPADRPEGRKVYRMQEIKRLKAASGRPTNVQPAFWPTNAAPSSYALIAAAKSGEGRVADVIAALYRATWEEEKDIADDAVIGDALKAGGFDPALSMSGMVTGADTYARNLDEAFAAGVFGSPFYIVTDTDERFWGQDKLDELDAYLATL</sequence>
<dbReference type="InterPro" id="IPR001853">
    <property type="entry name" value="DSBA-like_thioredoxin_dom"/>
</dbReference>
<dbReference type="CDD" id="cd03022">
    <property type="entry name" value="DsbA_HCCA_Iso"/>
    <property type="match status" value="1"/>
</dbReference>
<comment type="caution">
    <text evidence="3">The sequence shown here is derived from an EMBL/GenBank/DDBJ whole genome shotgun (WGS) entry which is preliminary data.</text>
</comment>
<dbReference type="InterPro" id="IPR051924">
    <property type="entry name" value="GST_Kappa/NadH"/>
</dbReference>
<dbReference type="SUPFAM" id="SSF52833">
    <property type="entry name" value="Thioredoxin-like"/>
    <property type="match status" value="1"/>
</dbReference>
<evidence type="ECO:0000259" key="2">
    <source>
        <dbReference type="Pfam" id="PF01323"/>
    </source>
</evidence>
<protein>
    <recommendedName>
        <fullName evidence="1">2-hydroxychromene-2-carboxylate isomerase</fullName>
        <ecNumber evidence="1">5.99.1.4</ecNumber>
    </recommendedName>
</protein>
<feature type="domain" description="DSBA-like thioredoxin" evidence="2">
    <location>
        <begin position="6"/>
        <end position="198"/>
    </location>
</feature>
<keyword evidence="1 3" id="KW-0413">Isomerase</keyword>
<comment type="similarity">
    <text evidence="1">Belongs to the GST superfamily. NadH family.</text>
</comment>
<dbReference type="EC" id="5.99.1.4" evidence="1"/>
<evidence type="ECO:0000313" key="3">
    <source>
        <dbReference type="EMBL" id="GAA3863966.1"/>
    </source>
</evidence>
<organism evidence="3 4">
    <name type="scientific">Celeribacter arenosi</name>
    <dbReference type="NCBI Taxonomy" id="792649"/>
    <lineage>
        <taxon>Bacteria</taxon>
        <taxon>Pseudomonadati</taxon>
        <taxon>Pseudomonadota</taxon>
        <taxon>Alphaproteobacteria</taxon>
        <taxon>Rhodobacterales</taxon>
        <taxon>Roseobacteraceae</taxon>
        <taxon>Celeribacter</taxon>
    </lineage>
</organism>
<dbReference type="PANTHER" id="PTHR42943">
    <property type="entry name" value="GLUTATHIONE S-TRANSFERASE KAPPA"/>
    <property type="match status" value="1"/>
</dbReference>
<dbReference type="PIRSF" id="PIRSF006386">
    <property type="entry name" value="HCCAis_GSTk"/>
    <property type="match status" value="1"/>
</dbReference>
<proteinExistence type="inferred from homology"/>
<dbReference type="InterPro" id="IPR014440">
    <property type="entry name" value="HCCAis_GSTk"/>
</dbReference>
<dbReference type="InterPro" id="IPR036249">
    <property type="entry name" value="Thioredoxin-like_sf"/>
</dbReference>
<dbReference type="Gene3D" id="3.40.30.10">
    <property type="entry name" value="Glutaredoxin"/>
    <property type="match status" value="1"/>
</dbReference>
<dbReference type="PANTHER" id="PTHR42943:SF13">
    <property type="entry name" value="GLUTATHIONE S-TRANSFERASE KAPPA-RELATED"/>
    <property type="match status" value="1"/>
</dbReference>
<dbReference type="GO" id="GO:0016853">
    <property type="term" value="F:isomerase activity"/>
    <property type="evidence" value="ECO:0007669"/>
    <property type="project" value="UniProtKB-KW"/>
</dbReference>
<reference evidence="4" key="1">
    <citation type="journal article" date="2019" name="Int. J. Syst. Evol. Microbiol.">
        <title>The Global Catalogue of Microorganisms (GCM) 10K type strain sequencing project: providing services to taxonomists for standard genome sequencing and annotation.</title>
        <authorList>
            <consortium name="The Broad Institute Genomics Platform"/>
            <consortium name="The Broad Institute Genome Sequencing Center for Infectious Disease"/>
            <person name="Wu L."/>
            <person name="Ma J."/>
        </authorList>
    </citation>
    <scope>NUCLEOTIDE SEQUENCE [LARGE SCALE GENOMIC DNA]</scope>
    <source>
        <strain evidence="4">JCM 17190</strain>
    </source>
</reference>
<accession>A0ABP7K4E6</accession>
<comment type="catalytic activity">
    <reaction evidence="1">
        <text>2-hydroxychromene-2-carboxylate = (3E)-4-(2-hydroxyphenyl)-2-oxobut-3-enoate</text>
        <dbReference type="Rhea" id="RHEA:27401"/>
        <dbReference type="ChEBI" id="CHEBI:59350"/>
        <dbReference type="ChEBI" id="CHEBI:59353"/>
        <dbReference type="EC" id="5.99.1.4"/>
    </reaction>
</comment>
<gene>
    <name evidence="3" type="ORF">GCM10022404_12940</name>
</gene>
<name>A0ABP7K4E6_9RHOB</name>
<dbReference type="Proteomes" id="UP001399917">
    <property type="component" value="Unassembled WGS sequence"/>
</dbReference>
<dbReference type="Pfam" id="PF01323">
    <property type="entry name" value="DSBA"/>
    <property type="match status" value="1"/>
</dbReference>
<dbReference type="InterPro" id="IPR044087">
    <property type="entry name" value="NahD-like"/>
</dbReference>